<name>A0AAW5WSY4_9LACO</name>
<comment type="caution">
    <text evidence="2">The sequence shown here is derived from an EMBL/GenBank/DDBJ whole genome shotgun (WGS) entry which is preliminary data.</text>
</comment>
<organism evidence="2 3">
    <name type="scientific">Limosilactobacillus vaginalis</name>
    <dbReference type="NCBI Taxonomy" id="1633"/>
    <lineage>
        <taxon>Bacteria</taxon>
        <taxon>Bacillati</taxon>
        <taxon>Bacillota</taxon>
        <taxon>Bacilli</taxon>
        <taxon>Lactobacillales</taxon>
        <taxon>Lactobacillaceae</taxon>
        <taxon>Limosilactobacillus</taxon>
    </lineage>
</organism>
<feature type="region of interest" description="Disordered" evidence="1">
    <location>
        <begin position="1"/>
        <end position="33"/>
    </location>
</feature>
<reference evidence="2" key="1">
    <citation type="submission" date="2022-01" db="EMBL/GenBank/DDBJ databases">
        <title>VMRC isolate genome collection.</title>
        <authorList>
            <person name="France M."/>
            <person name="Rutt L."/>
            <person name="Humphrys M."/>
            <person name="Ravel J."/>
        </authorList>
    </citation>
    <scope>NUCLEOTIDE SEQUENCE</scope>
    <source>
        <strain evidence="2">C0048A1</strain>
    </source>
</reference>
<sequence>MNRHQTSNQDQWFHSRYDGEDQDDGCPNELSIKPSQEDASRLEILLTNVGFKEETYDNTFSLTREDARLLQDFLQKWLNN</sequence>
<gene>
    <name evidence="2" type="ORF">L2724_05015</name>
</gene>
<dbReference type="Proteomes" id="UP001212401">
    <property type="component" value="Unassembled WGS sequence"/>
</dbReference>
<evidence type="ECO:0000256" key="1">
    <source>
        <dbReference type="SAM" id="MobiDB-lite"/>
    </source>
</evidence>
<dbReference type="RefSeq" id="WP_269295948.1">
    <property type="nucleotide sequence ID" value="NZ_JAKHPH010000010.1"/>
</dbReference>
<dbReference type="AlphaFoldDB" id="A0AAW5WSY4"/>
<proteinExistence type="predicted"/>
<feature type="compositionally biased region" description="Polar residues" evidence="1">
    <location>
        <begin position="1"/>
        <end position="12"/>
    </location>
</feature>
<accession>A0AAW5WSY4</accession>
<evidence type="ECO:0000313" key="2">
    <source>
        <dbReference type="EMBL" id="MCZ3667646.1"/>
    </source>
</evidence>
<dbReference type="EMBL" id="JAKHPH010000010">
    <property type="protein sequence ID" value="MCZ3667646.1"/>
    <property type="molecule type" value="Genomic_DNA"/>
</dbReference>
<evidence type="ECO:0000313" key="3">
    <source>
        <dbReference type="Proteomes" id="UP001212401"/>
    </source>
</evidence>
<protein>
    <submittedName>
        <fullName evidence="2">Caspase family protein</fullName>
    </submittedName>
</protein>